<keyword evidence="2" id="KW-1185">Reference proteome</keyword>
<reference evidence="1" key="1">
    <citation type="submission" date="2021-01" db="EMBL/GenBank/DDBJ databases">
        <title>Marivirga aurantiaca sp. nov., isolated from intertidal surface sediments.</title>
        <authorList>
            <person name="Zhang M."/>
        </authorList>
    </citation>
    <scope>NUCLEOTIDE SEQUENCE</scope>
    <source>
        <strain evidence="1">S37H4</strain>
    </source>
</reference>
<comment type="caution">
    <text evidence="1">The sequence shown here is derived from an EMBL/GenBank/DDBJ whole genome shotgun (WGS) entry which is preliminary data.</text>
</comment>
<gene>
    <name evidence="1" type="ORF">JKA74_13340</name>
</gene>
<dbReference type="AlphaFoldDB" id="A0A935C982"/>
<protein>
    <submittedName>
        <fullName evidence="1">Uncharacterized protein</fullName>
    </submittedName>
</protein>
<dbReference type="EMBL" id="JAEQBW010000006">
    <property type="protein sequence ID" value="MBK6266021.1"/>
    <property type="molecule type" value="Genomic_DNA"/>
</dbReference>
<evidence type="ECO:0000313" key="1">
    <source>
        <dbReference type="EMBL" id="MBK6266021.1"/>
    </source>
</evidence>
<name>A0A935C982_9BACT</name>
<dbReference type="RefSeq" id="WP_201431705.1">
    <property type="nucleotide sequence ID" value="NZ_JAEQBW010000006.1"/>
</dbReference>
<accession>A0A935C982</accession>
<sequence>MKSLSTISIFLGILLISCENDDEPVVNNFSYDFEESAEGWTAGFSDFNAEWDRSRFNFMFQHTALPESVNEEKQSLLISGQNISDDLFMFIKKRITGLEPNHFYSATFEIELASQYPEESVGIGGSPGASVYLKAGGTTNEPDTITIDGYINMNIDKGGGSQGGEDMVVVGNVGIPGEEFEYQLIQRDNFDNPIEIQSDATGNLWVIVGTDSGFEGTSTLYYNRIELRLE</sequence>
<evidence type="ECO:0000313" key="2">
    <source>
        <dbReference type="Proteomes" id="UP000611723"/>
    </source>
</evidence>
<dbReference type="Proteomes" id="UP000611723">
    <property type="component" value="Unassembled WGS sequence"/>
</dbReference>
<proteinExistence type="predicted"/>
<organism evidence="1 2">
    <name type="scientific">Marivirga aurantiaca</name>
    <dbReference type="NCBI Taxonomy" id="2802615"/>
    <lineage>
        <taxon>Bacteria</taxon>
        <taxon>Pseudomonadati</taxon>
        <taxon>Bacteroidota</taxon>
        <taxon>Cytophagia</taxon>
        <taxon>Cytophagales</taxon>
        <taxon>Marivirgaceae</taxon>
        <taxon>Marivirga</taxon>
    </lineage>
</organism>
<dbReference type="PROSITE" id="PS51257">
    <property type="entry name" value="PROKAR_LIPOPROTEIN"/>
    <property type="match status" value="1"/>
</dbReference>